<evidence type="ECO:0000313" key="2">
    <source>
        <dbReference type="EMBL" id="GAC69848.1"/>
    </source>
</evidence>
<dbReference type="eggNOG" id="ENOG502Z7KC">
    <property type="taxonomic scope" value="Bacteria"/>
</dbReference>
<dbReference type="EMBL" id="BANX01000028">
    <property type="protein sequence ID" value="GAC69848.1"/>
    <property type="molecule type" value="Genomic_DNA"/>
</dbReference>
<dbReference type="SUPFAM" id="SSF159245">
    <property type="entry name" value="AttH-like"/>
    <property type="match status" value="1"/>
</dbReference>
<keyword evidence="3" id="KW-1185">Reference proteome</keyword>
<dbReference type="AlphaFoldDB" id="M0QMR8"/>
<evidence type="ECO:0000259" key="1">
    <source>
        <dbReference type="Pfam" id="PF23212"/>
    </source>
</evidence>
<dbReference type="Pfam" id="PF23212">
    <property type="entry name" value="DUF7064"/>
    <property type="match status" value="1"/>
</dbReference>
<proteinExistence type="predicted"/>
<dbReference type="InterPro" id="IPR055492">
    <property type="entry name" value="DUF7064"/>
</dbReference>
<dbReference type="OrthoDB" id="333076at2"/>
<accession>M0QMR8</accession>
<dbReference type="STRING" id="1223545.GS4_28_00960"/>
<dbReference type="Proteomes" id="UP000011666">
    <property type="component" value="Unassembled WGS sequence"/>
</dbReference>
<feature type="domain" description="DUF7064" evidence="1">
    <location>
        <begin position="198"/>
        <end position="301"/>
    </location>
</feature>
<evidence type="ECO:0000313" key="3">
    <source>
        <dbReference type="Proteomes" id="UP000011666"/>
    </source>
</evidence>
<comment type="caution">
    <text evidence="2">The sequence shown here is derived from an EMBL/GenBank/DDBJ whole genome shotgun (WGS) entry which is preliminary data.</text>
</comment>
<dbReference type="RefSeq" id="WP_007623297.1">
    <property type="nucleotide sequence ID" value="NZ_BANX01000028.1"/>
</dbReference>
<gene>
    <name evidence="2" type="ORF">GS4_28_00960</name>
</gene>
<name>M0QMR8_9ACTN</name>
<reference evidence="2 3" key="1">
    <citation type="submission" date="2013-01" db="EMBL/GenBank/DDBJ databases">
        <title>Whole genome shotgun sequence of Gordonia soli NBRC 108243.</title>
        <authorList>
            <person name="Isaki-Nakamura S."/>
            <person name="Hosoyama A."/>
            <person name="Tsuchikane K."/>
            <person name="Ando Y."/>
            <person name="Baba S."/>
            <person name="Ohji S."/>
            <person name="Hamada M."/>
            <person name="Tamura T."/>
            <person name="Yamazoe A."/>
            <person name="Yamazaki S."/>
            <person name="Fujita N."/>
        </authorList>
    </citation>
    <scope>NUCLEOTIDE SEQUENCE [LARGE SCALE GENOMIC DNA]</scope>
    <source>
        <strain evidence="2 3">NBRC 108243</strain>
    </source>
</reference>
<protein>
    <recommendedName>
        <fullName evidence="1">DUF7064 domain-containing protein</fullName>
    </recommendedName>
</protein>
<organism evidence="2 3">
    <name type="scientific">Gordonia soli NBRC 108243</name>
    <dbReference type="NCBI Taxonomy" id="1223545"/>
    <lineage>
        <taxon>Bacteria</taxon>
        <taxon>Bacillati</taxon>
        <taxon>Actinomycetota</taxon>
        <taxon>Actinomycetes</taxon>
        <taxon>Mycobacteriales</taxon>
        <taxon>Gordoniaceae</taxon>
        <taxon>Gordonia</taxon>
    </lineage>
</organism>
<sequence length="371" mass="41471">MLGPLDEFPIHQTAQPVGLPATSDRNFYDRSYFNLLDREGDTMLITGIGYYPRLGVKDAYVLIRQENSQTALHLSDAIDANRLDQRVGAYRVEVVEPLHKLRIVLEETEGIAMDVTWEGLFPAVREHPHVMTSARRVTLDACRFAQVGAWSGTVEVDGESIAVTPDRWMGSRDRSWGIRPIGEAEPAGRPEDPPFEGMWWLYLPIAFEDNWIMIIVQEEPTGIRTMFDCTRFWRDGRVDPLTTVDATIDYRPGTRIPTGAHVDVVTRSGERLTLEVESRQFAPIALGGGYGGDSQWAHGSWKGEGFTERVTHDMTDPAVLATTPFSMIDHSGHFVLTDGDGVRHEGHGLFEHGALGRHDPSGFSDWFTLAP</sequence>